<protein>
    <submittedName>
        <fullName evidence="1">Aldose epimerase family protein</fullName>
        <ecNumber evidence="1">5.1.3.-</ecNumber>
    </submittedName>
</protein>
<evidence type="ECO:0000313" key="1">
    <source>
        <dbReference type="EMBL" id="WHZ58160.1"/>
    </source>
</evidence>
<accession>A0ACD4RCC9</accession>
<dbReference type="EC" id="5.1.3.-" evidence="1"/>
<proteinExistence type="predicted"/>
<dbReference type="Proteomes" id="UP001226091">
    <property type="component" value="Chromosome"/>
</dbReference>
<organism evidence="1 2">
    <name type="scientific">Metabacillus hrfriensis</name>
    <dbReference type="NCBI Taxonomy" id="3048891"/>
    <lineage>
        <taxon>Bacteria</taxon>
        <taxon>Bacillati</taxon>
        <taxon>Bacillota</taxon>
        <taxon>Bacilli</taxon>
        <taxon>Bacillales</taxon>
        <taxon>Bacillaceae</taxon>
        <taxon>Metabacillus</taxon>
    </lineage>
</organism>
<keyword evidence="2" id="KW-1185">Reference proteome</keyword>
<name>A0ACD4RCC9_9BACI</name>
<sequence length="347" mass="38820">MKMKILHETILTHPQQNIEKYTLENDQGFSVSFLNLGGTITSIMAPDKNGNFENVVLAYENAEQYIENPYYLGALIGRVAGRVPNAELGPYKLEANEGEHHLHGGPHGFHQVFWNVKTVEHEDSAEVILTHFSRDGEGGYPGNLEAQVTYRLDCDNTFTIDYEARSDKNTWLNLTNHAYFNLSADSGRDVLNHSLTMKSDAIAEFDDDSIPTGRWIPAKETPFDLKTGKLLREAAESDHEQINKVGNGFDHLFLFEQSELNQVSVEEQESGRKMVVQTTDPAAVIYMANKMDTDHPLKPGQATGPYAAICIETQRIPESLLIPGLPTHKLAAHEAYRSRTSFTFGLI</sequence>
<reference evidence="2" key="1">
    <citation type="journal article" date="2025" name="Aquaculture">
        <title>Assessment of the bioflocculant production and safety properties of Metabacillus hrfriensis sp. nov. based on phenotypic and whole-genome sequencing analysis.</title>
        <authorList>
            <person name="Zhang R."/>
            <person name="Zhao Z."/>
            <person name="Luo L."/>
            <person name="Wang S."/>
            <person name="Guo K."/>
            <person name="Xu W."/>
        </authorList>
    </citation>
    <scope>NUCLEOTIDE SEQUENCE [LARGE SCALE GENOMIC DNA]</scope>
    <source>
        <strain evidence="2">CT-WN-B3</strain>
    </source>
</reference>
<keyword evidence="1" id="KW-0413">Isomerase</keyword>
<evidence type="ECO:0000313" key="2">
    <source>
        <dbReference type="Proteomes" id="UP001226091"/>
    </source>
</evidence>
<dbReference type="EMBL" id="CP126116">
    <property type="protein sequence ID" value="WHZ58160.1"/>
    <property type="molecule type" value="Genomic_DNA"/>
</dbReference>
<gene>
    <name evidence="1" type="ORF">QLQ22_01955</name>
</gene>